<organism evidence="1 2">
    <name type="scientific">Pseudomonas phage vB_PsyM_KIL2</name>
    <dbReference type="NCBI Taxonomy" id="1777066"/>
    <lineage>
        <taxon>Viruses</taxon>
        <taxon>Duplodnaviria</taxon>
        <taxon>Heunggongvirae</taxon>
        <taxon>Uroviricota</taxon>
        <taxon>Caudoviricetes</taxon>
        <taxon>Vandenendeviridae</taxon>
        <taxon>Gorskivirinae</taxon>
        <taxon>Flaumdravirus</taxon>
        <taxon>Flaumdravirus KIL4</taxon>
    </lineage>
</organism>
<protein>
    <recommendedName>
        <fullName evidence="3">AP2/ERF domain-containing protein</fullName>
    </recommendedName>
</protein>
<name>A0A142IE12_9CAUD</name>
<evidence type="ECO:0000313" key="2">
    <source>
        <dbReference type="Proteomes" id="UP000230876"/>
    </source>
</evidence>
<sequence length="229" mass="25874">MTVLTDIIEPVRSKSFGDLYGKVRVICRGLKECVGKQSRWTYWCLCECGGVIKVRDDRLNPKRSDNLSCGCSTFDHLKTHGLSKHHLYGTYKQMIRRCTNPASKSYNDYGGRGITVCDEWLDPATGFQSFIVDMGERPEGFTLERIDNDSGYCKSNCEWASRSVQGRNRRKSKNSKSDLKGVAPIKNGLYQSNICIGSFQSETEAARAYDDISEYLFGTRPNKTQKVSD</sequence>
<reference evidence="1 2" key="1">
    <citation type="journal article" date="2016" name="Front. Microbiol.">
        <title>Characterization of Novel Bacteriophages for Biocontrol of Bacterial Blight in Leek Caused by Pseudomonas syringae pv. porri.</title>
        <authorList>
            <person name="Rombouts S."/>
            <person name="Lavigne R."/>
        </authorList>
    </citation>
    <scope>NUCLEOTIDE SEQUENCE [LARGE SCALE GENOMIC DNA]</scope>
</reference>
<dbReference type="Proteomes" id="UP000230876">
    <property type="component" value="Segment"/>
</dbReference>
<accession>A0A142IE12</accession>
<evidence type="ECO:0000313" key="1">
    <source>
        <dbReference type="EMBL" id="AMR57467.1"/>
    </source>
</evidence>
<proteinExistence type="predicted"/>
<dbReference type="EMBL" id="KU130127">
    <property type="protein sequence ID" value="AMR57467.1"/>
    <property type="molecule type" value="Genomic_DNA"/>
</dbReference>
<evidence type="ECO:0008006" key="3">
    <source>
        <dbReference type="Google" id="ProtNLM"/>
    </source>
</evidence>
<gene>
    <name evidence="1" type="ORF">vB_PsyM_KIL2_0065</name>
</gene>